<keyword evidence="2" id="KW-1185">Reference proteome</keyword>
<dbReference type="KEGG" id="minf:MESINF_1989"/>
<dbReference type="AlphaFoldDB" id="A0A7Z7LG50"/>
<reference evidence="1 2" key="1">
    <citation type="submission" date="2017-01" db="EMBL/GenBank/DDBJ databases">
        <authorList>
            <person name="Erauso G."/>
        </authorList>
    </citation>
    <scope>NUCLEOTIDE SEQUENCE [LARGE SCALE GENOMIC DNA]</scope>
    <source>
        <strain evidence="1">MESINF1</strain>
    </source>
</reference>
<name>A0A7Z7LG50_9BACT</name>
<protein>
    <submittedName>
        <fullName evidence="1">Uncharacterized protein</fullName>
    </submittedName>
</protein>
<evidence type="ECO:0000313" key="1">
    <source>
        <dbReference type="EMBL" id="SSC13429.1"/>
    </source>
</evidence>
<dbReference type="RefSeq" id="WP_169699583.1">
    <property type="nucleotide sequence ID" value="NZ_LS974202.1"/>
</dbReference>
<gene>
    <name evidence="1" type="ORF">MESINF_1989</name>
</gene>
<dbReference type="EMBL" id="LS974202">
    <property type="protein sequence ID" value="SSC13429.1"/>
    <property type="molecule type" value="Genomic_DNA"/>
</dbReference>
<dbReference type="Proteomes" id="UP000250796">
    <property type="component" value="Chromosome MESINF"/>
</dbReference>
<accession>A0A7Z7LG50</accession>
<sequence length="165" mass="18881">MARQTLKMFYPISIKNIRQLKAGDLIQYSGRVLLANEDTIDKYRMYEKLEGTPLLNLSREILFFCKPTENGLRQEPADIGPDDLEYLFMSGVTATAGLDISDKEMCEIYRRFSRVNFSLCNRKFLLPVDTNREIPEEIECGLSVSLKDVLFFVDVSSSGEKFGEV</sequence>
<proteinExistence type="predicted"/>
<organism evidence="1 2">
    <name type="scientific">Mesotoga infera</name>
    <dbReference type="NCBI Taxonomy" id="1236046"/>
    <lineage>
        <taxon>Bacteria</taxon>
        <taxon>Thermotogati</taxon>
        <taxon>Thermotogota</taxon>
        <taxon>Thermotogae</taxon>
        <taxon>Kosmotogales</taxon>
        <taxon>Kosmotogaceae</taxon>
        <taxon>Mesotoga</taxon>
    </lineage>
</organism>
<evidence type="ECO:0000313" key="2">
    <source>
        <dbReference type="Proteomes" id="UP000250796"/>
    </source>
</evidence>